<keyword evidence="3" id="KW-1185">Reference proteome</keyword>
<dbReference type="EMBL" id="JACHHG010000006">
    <property type="protein sequence ID" value="MBB6098509.1"/>
    <property type="molecule type" value="Genomic_DNA"/>
</dbReference>
<organism evidence="2 3">
    <name type="scientific">Deinobacterium chartae</name>
    <dbReference type="NCBI Taxonomy" id="521158"/>
    <lineage>
        <taxon>Bacteria</taxon>
        <taxon>Thermotogati</taxon>
        <taxon>Deinococcota</taxon>
        <taxon>Deinococci</taxon>
        <taxon>Deinococcales</taxon>
        <taxon>Deinococcaceae</taxon>
        <taxon>Deinobacterium</taxon>
    </lineage>
</organism>
<feature type="region of interest" description="Disordered" evidence="1">
    <location>
        <begin position="1"/>
        <end position="57"/>
    </location>
</feature>
<feature type="compositionally biased region" description="Basic and acidic residues" evidence="1">
    <location>
        <begin position="21"/>
        <end position="37"/>
    </location>
</feature>
<name>A0A841I2A0_9DEIO</name>
<evidence type="ECO:0000256" key="1">
    <source>
        <dbReference type="SAM" id="MobiDB-lite"/>
    </source>
</evidence>
<sequence length="78" mass="8329">MSNDRSMGERLGDALGAAKSKVNEVADRTRAETHDAQAELADNPLEGAVEKGKAAVDRGKAGYHEARADHQAKRATKK</sequence>
<protein>
    <submittedName>
        <fullName evidence="2">Sec-independent protein translocase protein TatA</fullName>
    </submittedName>
</protein>
<dbReference type="RefSeq" id="WP_183986989.1">
    <property type="nucleotide sequence ID" value="NZ_JACHHG010000006.1"/>
</dbReference>
<accession>A0A841I2A0</accession>
<gene>
    <name evidence="2" type="ORF">HNR42_001943</name>
</gene>
<comment type="caution">
    <text evidence="2">The sequence shown here is derived from an EMBL/GenBank/DDBJ whole genome shotgun (WGS) entry which is preliminary data.</text>
</comment>
<dbReference type="Proteomes" id="UP000569951">
    <property type="component" value="Unassembled WGS sequence"/>
</dbReference>
<reference evidence="2 3" key="1">
    <citation type="submission" date="2020-08" db="EMBL/GenBank/DDBJ databases">
        <title>Genomic Encyclopedia of Type Strains, Phase IV (KMG-IV): sequencing the most valuable type-strain genomes for metagenomic binning, comparative biology and taxonomic classification.</title>
        <authorList>
            <person name="Goeker M."/>
        </authorList>
    </citation>
    <scope>NUCLEOTIDE SEQUENCE [LARGE SCALE GENOMIC DNA]</scope>
    <source>
        <strain evidence="2 3">DSM 21458</strain>
    </source>
</reference>
<evidence type="ECO:0000313" key="3">
    <source>
        <dbReference type="Proteomes" id="UP000569951"/>
    </source>
</evidence>
<dbReference type="AlphaFoldDB" id="A0A841I2A0"/>
<proteinExistence type="predicted"/>
<evidence type="ECO:0000313" key="2">
    <source>
        <dbReference type="EMBL" id="MBB6098509.1"/>
    </source>
</evidence>
<feature type="compositionally biased region" description="Basic and acidic residues" evidence="1">
    <location>
        <begin position="48"/>
        <end position="57"/>
    </location>
</feature>
<feature type="compositionally biased region" description="Basic and acidic residues" evidence="1">
    <location>
        <begin position="1"/>
        <end position="12"/>
    </location>
</feature>